<name>A0A967AXH1_9MICO</name>
<evidence type="ECO:0000313" key="2">
    <source>
        <dbReference type="EMBL" id="NHN54518.1"/>
    </source>
</evidence>
<comment type="caution">
    <text evidence="2">The sequence shown here is derived from an EMBL/GenBank/DDBJ whole genome shotgun (WGS) entry which is preliminary data.</text>
</comment>
<protein>
    <submittedName>
        <fullName evidence="2">Uncharacterized protein</fullName>
    </submittedName>
</protein>
<feature type="chain" id="PRO_5037674602" evidence="1">
    <location>
        <begin position="30"/>
        <end position="223"/>
    </location>
</feature>
<dbReference type="Proteomes" id="UP000744769">
    <property type="component" value="Unassembled WGS sequence"/>
</dbReference>
<feature type="signal peptide" evidence="1">
    <location>
        <begin position="1"/>
        <end position="29"/>
    </location>
</feature>
<gene>
    <name evidence="2" type="ORF">G9U51_01820</name>
</gene>
<dbReference type="AlphaFoldDB" id="A0A967AXH1"/>
<keyword evidence="1" id="KW-0732">Signal</keyword>
<evidence type="ECO:0000256" key="1">
    <source>
        <dbReference type="SAM" id="SignalP"/>
    </source>
</evidence>
<dbReference type="RefSeq" id="WP_166192212.1">
    <property type="nucleotide sequence ID" value="NZ_JAAOIV010000001.1"/>
</dbReference>
<keyword evidence="3" id="KW-1185">Reference proteome</keyword>
<proteinExistence type="predicted"/>
<dbReference type="PROSITE" id="PS51257">
    <property type="entry name" value="PROKAR_LIPOPROTEIN"/>
    <property type="match status" value="1"/>
</dbReference>
<organism evidence="2 3">
    <name type="scientific">Metallococcus carri</name>
    <dbReference type="NCBI Taxonomy" id="1656884"/>
    <lineage>
        <taxon>Bacteria</taxon>
        <taxon>Bacillati</taxon>
        <taxon>Actinomycetota</taxon>
        <taxon>Actinomycetes</taxon>
        <taxon>Micrococcales</taxon>
        <taxon>Dermacoccaceae</taxon>
        <taxon>Metallococcus</taxon>
    </lineage>
</organism>
<accession>A0A967AXH1</accession>
<reference evidence="2" key="1">
    <citation type="submission" date="2020-03" db="EMBL/GenBank/DDBJ databases">
        <title>Draft sequencing of Calidifontibacter sp. DB0510.</title>
        <authorList>
            <person name="Kim D.-U."/>
        </authorList>
    </citation>
    <scope>NUCLEOTIDE SEQUENCE</scope>
    <source>
        <strain evidence="2">DB0510</strain>
    </source>
</reference>
<evidence type="ECO:0000313" key="3">
    <source>
        <dbReference type="Proteomes" id="UP000744769"/>
    </source>
</evidence>
<sequence length="223" mass="24077">MLRRIIGAALATACAAGLTVASSSTPASAAGSCTLTAPSRVSIWKPYQAITLKASGACTTGGSAAWELVHPTYGLENIAYFDGTSTDTWDLYDWDDIGKQTWRPAGAYDSAYNSLTQNSPVSDIRYYGAAWISTSRSSSVVTLNGTSLVYSPDTGGFVRRPYAVGVFQYREIGSTVWRNLKQVTTNSNGVVTLRYTYAPTRDYRFATYSTSTVWDVGSATSRR</sequence>
<dbReference type="EMBL" id="JAAOIV010000001">
    <property type="protein sequence ID" value="NHN54518.1"/>
    <property type="molecule type" value="Genomic_DNA"/>
</dbReference>